<dbReference type="InterPro" id="IPR000315">
    <property type="entry name" value="Znf_B-box"/>
</dbReference>
<reference evidence="7 8" key="1">
    <citation type="submission" date="2022-11" db="EMBL/GenBank/DDBJ databases">
        <title>Whole genome sequence of Eschrichtius robustus ER-17-0199.</title>
        <authorList>
            <person name="Bruniche-Olsen A."/>
            <person name="Black A.N."/>
            <person name="Fields C.J."/>
            <person name="Walden K."/>
            <person name="Dewoody J.A."/>
        </authorList>
    </citation>
    <scope>NUCLEOTIDE SEQUENCE [LARGE SCALE GENOMIC DNA]</scope>
    <source>
        <strain evidence="7">ER-17-0199</strain>
        <tissue evidence="7">Blubber</tissue>
    </source>
</reference>
<dbReference type="PANTHER" id="PTHR24103">
    <property type="entry name" value="E3 UBIQUITIN-PROTEIN LIGASE TRIM"/>
    <property type="match status" value="1"/>
</dbReference>
<dbReference type="Gene3D" id="3.30.40.10">
    <property type="entry name" value="Zinc/RING finger domain, C3HC4 (zinc finger)"/>
    <property type="match status" value="1"/>
</dbReference>
<dbReference type="SMART" id="SM00184">
    <property type="entry name" value="RING"/>
    <property type="match status" value="1"/>
</dbReference>
<organism evidence="7 8">
    <name type="scientific">Eschrichtius robustus</name>
    <name type="common">California gray whale</name>
    <name type="synonym">Eschrichtius gibbosus</name>
    <dbReference type="NCBI Taxonomy" id="9764"/>
    <lineage>
        <taxon>Eukaryota</taxon>
        <taxon>Metazoa</taxon>
        <taxon>Chordata</taxon>
        <taxon>Craniata</taxon>
        <taxon>Vertebrata</taxon>
        <taxon>Euteleostomi</taxon>
        <taxon>Mammalia</taxon>
        <taxon>Eutheria</taxon>
        <taxon>Laurasiatheria</taxon>
        <taxon>Artiodactyla</taxon>
        <taxon>Whippomorpha</taxon>
        <taxon>Cetacea</taxon>
        <taxon>Mysticeti</taxon>
        <taxon>Eschrichtiidae</taxon>
        <taxon>Eschrichtius</taxon>
    </lineage>
</organism>
<evidence type="ECO:0000256" key="1">
    <source>
        <dbReference type="ARBA" id="ARBA00022723"/>
    </source>
</evidence>
<evidence type="ECO:0000259" key="6">
    <source>
        <dbReference type="PROSITE" id="PS50119"/>
    </source>
</evidence>
<dbReference type="Pfam" id="PF15227">
    <property type="entry name" value="zf-C3HC4_4"/>
    <property type="match status" value="1"/>
</dbReference>
<keyword evidence="8" id="KW-1185">Reference proteome</keyword>
<evidence type="ECO:0000259" key="5">
    <source>
        <dbReference type="PROSITE" id="PS50089"/>
    </source>
</evidence>
<keyword evidence="2 4" id="KW-0863">Zinc-finger</keyword>
<gene>
    <name evidence="7" type="ORF">J1605_001529</name>
</gene>
<dbReference type="PROSITE" id="PS50089">
    <property type="entry name" value="ZF_RING_2"/>
    <property type="match status" value="1"/>
</dbReference>
<dbReference type="InterPro" id="IPR050143">
    <property type="entry name" value="TRIM/RBCC"/>
</dbReference>
<dbReference type="SUPFAM" id="SSF57850">
    <property type="entry name" value="RING/U-box"/>
    <property type="match status" value="1"/>
</dbReference>
<protein>
    <submittedName>
        <fullName evidence="7">Uncharacterized protein</fullName>
    </submittedName>
</protein>
<dbReference type="PROSITE" id="PS00518">
    <property type="entry name" value="ZF_RING_1"/>
    <property type="match status" value="1"/>
</dbReference>
<comment type="caution">
    <text evidence="7">The sequence shown here is derived from an EMBL/GenBank/DDBJ whole genome shotgun (WGS) entry which is preliminary data.</text>
</comment>
<feature type="domain" description="B box-type" evidence="6">
    <location>
        <begin position="88"/>
        <end position="131"/>
    </location>
</feature>
<accession>A0AB34I4A8</accession>
<dbReference type="Gene3D" id="3.30.160.60">
    <property type="entry name" value="Classic Zinc Finger"/>
    <property type="match status" value="1"/>
</dbReference>
<keyword evidence="1" id="KW-0479">Metal-binding</keyword>
<evidence type="ECO:0000256" key="4">
    <source>
        <dbReference type="PROSITE-ProRule" id="PRU00024"/>
    </source>
</evidence>
<dbReference type="SUPFAM" id="SSF57845">
    <property type="entry name" value="B-box zinc-binding domain"/>
    <property type="match status" value="1"/>
</dbReference>
<name>A0AB34I4A8_ESCRO</name>
<dbReference type="EMBL" id="JAIQCJ010000074">
    <property type="protein sequence ID" value="KAJ8798404.1"/>
    <property type="molecule type" value="Genomic_DNA"/>
</dbReference>
<dbReference type="SMART" id="SM00336">
    <property type="entry name" value="BBOX"/>
    <property type="match status" value="1"/>
</dbReference>
<dbReference type="InterPro" id="IPR017907">
    <property type="entry name" value="Znf_RING_CS"/>
</dbReference>
<dbReference type="InterPro" id="IPR001841">
    <property type="entry name" value="Znf_RING"/>
</dbReference>
<dbReference type="Proteomes" id="UP001159641">
    <property type="component" value="Unassembled WGS sequence"/>
</dbReference>
<evidence type="ECO:0000313" key="7">
    <source>
        <dbReference type="EMBL" id="KAJ8798404.1"/>
    </source>
</evidence>
<dbReference type="Pfam" id="PF00643">
    <property type="entry name" value="zf-B_box"/>
    <property type="match status" value="1"/>
</dbReference>
<evidence type="ECO:0000256" key="2">
    <source>
        <dbReference type="ARBA" id="ARBA00022771"/>
    </source>
</evidence>
<keyword evidence="3" id="KW-0862">Zinc</keyword>
<dbReference type="AlphaFoldDB" id="A0AB34I4A8"/>
<dbReference type="InterPro" id="IPR013083">
    <property type="entry name" value="Znf_RING/FYVE/PHD"/>
</dbReference>
<proteinExistence type="predicted"/>
<sequence>MHSDIPEAFQKELTCLVCLNYLLDPVTTGCGHSFCRSCLCLFWEQAEDPASCPVCRQRSEQTNLKTNFLLKNLVSIARKANLGQFLNSEEHRCGTHKETKKIFCEAHKSLLCLVCSQSQEHRAHRHRSTEEAAEEYWVSDVCESAWRAGGRCS</sequence>
<evidence type="ECO:0000313" key="8">
    <source>
        <dbReference type="Proteomes" id="UP001159641"/>
    </source>
</evidence>
<dbReference type="PROSITE" id="PS50119">
    <property type="entry name" value="ZF_BBOX"/>
    <property type="match status" value="1"/>
</dbReference>
<dbReference type="GO" id="GO:0008270">
    <property type="term" value="F:zinc ion binding"/>
    <property type="evidence" value="ECO:0007669"/>
    <property type="project" value="UniProtKB-KW"/>
</dbReference>
<feature type="domain" description="RING-type" evidence="5">
    <location>
        <begin position="15"/>
        <end position="56"/>
    </location>
</feature>
<evidence type="ECO:0000256" key="3">
    <source>
        <dbReference type="ARBA" id="ARBA00022833"/>
    </source>
</evidence>